<dbReference type="OrthoDB" id="37183at10239"/>
<dbReference type="GeneID" id="8746316"/>
<dbReference type="RefSeq" id="YP_003406826.1">
    <property type="nucleotide sequence ID" value="NC_013756.1"/>
</dbReference>
<keyword evidence="2" id="KW-0648">Protein biosynthesis</keyword>
<proteinExistence type="predicted"/>
<dbReference type="SUPFAM" id="SSF55159">
    <property type="entry name" value="eIF1-like"/>
    <property type="match status" value="1"/>
</dbReference>
<accession>D2XA87</accession>
<dbReference type="InterPro" id="IPR001950">
    <property type="entry name" value="SUI1"/>
</dbReference>
<dbReference type="Gene3D" id="3.30.780.10">
    <property type="entry name" value="SUI1-like domain"/>
    <property type="match status" value="1"/>
</dbReference>
<dbReference type="KEGG" id="vg:8746316"/>
<keyword evidence="3" id="KW-1185">Reference proteome</keyword>
<organismHost>
    <name type="scientific">Acanthamoeba</name>
    <dbReference type="NCBI Taxonomy" id="5754"/>
</organismHost>
<gene>
    <name evidence="2" type="ORF">MAR_ORF079</name>
</gene>
<protein>
    <submittedName>
        <fullName evidence="2">Translation initiation factor SUI1</fullName>
    </submittedName>
</protein>
<evidence type="ECO:0000313" key="3">
    <source>
        <dbReference type="Proteomes" id="UP000029780"/>
    </source>
</evidence>
<reference evidence="2 3" key="1">
    <citation type="journal article" date="2009" name="Proc. Natl. Acad. Sci. U.S.A.">
        <title>Giant Marseillevirus highlights the role of amoebae as a melting pot in emergence of chimeric microorganisms.</title>
        <authorList>
            <person name="Boyer M."/>
            <person name="Yutin N."/>
            <person name="Pagnier I."/>
            <person name="Barrassi L."/>
            <person name="Fournous G."/>
            <person name="Espinosa L."/>
            <person name="Robert C."/>
            <person name="Azza S."/>
            <person name="Sun S."/>
            <person name="Rossmann M.G."/>
            <person name="Suzan-Monti M."/>
            <person name="La Scola B."/>
            <person name="Koonin E.V."/>
            <person name="Raoult D."/>
        </authorList>
    </citation>
    <scope>NUCLEOTIDE SEQUENCE [LARGE SCALE GENOMIC DNA]</scope>
    <source>
        <strain evidence="2 3">T19</strain>
    </source>
</reference>
<dbReference type="InterPro" id="IPR036877">
    <property type="entry name" value="SUI1_dom_sf"/>
</dbReference>
<feature type="domain" description="SUI1" evidence="1">
    <location>
        <begin position="19"/>
        <end position="83"/>
    </location>
</feature>
<dbReference type="Pfam" id="PF01253">
    <property type="entry name" value="SUI1"/>
    <property type="match status" value="1"/>
</dbReference>
<sequence>MLAGYLSPERELERENVRIHISLVRVSKKNFVTRVSGLSSYGPEKVVKSLKRHLCCSGKIRGEELEFQGDQREKISEFLSLRLPVSKESITVHGA</sequence>
<dbReference type="Proteomes" id="UP000029780">
    <property type="component" value="Segment"/>
</dbReference>
<keyword evidence="2" id="KW-0396">Initiation factor</keyword>
<organism evidence="2 3">
    <name type="scientific">Marseillevirus marseillevirus</name>
    <name type="common">GBM</name>
    <dbReference type="NCBI Taxonomy" id="694581"/>
    <lineage>
        <taxon>Viruses</taxon>
        <taxon>Varidnaviria</taxon>
        <taxon>Bamfordvirae</taxon>
        <taxon>Nucleocytoviricota</taxon>
        <taxon>Megaviricetes</taxon>
        <taxon>Pimascovirales</taxon>
        <taxon>Pimascovirales incertae sedis</taxon>
        <taxon>Marseilleviridae</taxon>
        <taxon>Marseillevirus</taxon>
        <taxon>Marseillevirus massiliense</taxon>
    </lineage>
</organism>
<evidence type="ECO:0000259" key="1">
    <source>
        <dbReference type="PROSITE" id="PS50296"/>
    </source>
</evidence>
<dbReference type="EMBL" id="GU071086">
    <property type="protein sequence ID" value="ADB03864.1"/>
    <property type="molecule type" value="Genomic_DNA"/>
</dbReference>
<evidence type="ECO:0000313" key="2">
    <source>
        <dbReference type="EMBL" id="ADB03864.1"/>
    </source>
</evidence>
<name>D2XA87_GBMV</name>
<dbReference type="PROSITE" id="PS50296">
    <property type="entry name" value="SUI1"/>
    <property type="match status" value="1"/>
</dbReference>